<dbReference type="Proteomes" id="UP001333110">
    <property type="component" value="Unassembled WGS sequence"/>
</dbReference>
<keyword evidence="3" id="KW-1185">Reference proteome</keyword>
<gene>
    <name evidence="2" type="ORF">QYF61_013751</name>
</gene>
<dbReference type="PANTHER" id="PTHR33332">
    <property type="entry name" value="REVERSE TRANSCRIPTASE DOMAIN-CONTAINING PROTEIN"/>
    <property type="match status" value="1"/>
</dbReference>
<reference evidence="2 3" key="1">
    <citation type="journal article" date="2023" name="J. Hered.">
        <title>Chromosome-level genome of the wood stork (Mycteria americana) provides insight into avian chromosome evolution.</title>
        <authorList>
            <person name="Flamio R. Jr."/>
            <person name="Ramstad K.M."/>
        </authorList>
    </citation>
    <scope>NUCLEOTIDE SEQUENCE [LARGE SCALE GENOMIC DNA]</scope>
    <source>
        <strain evidence="2">JAX WOST 10</strain>
    </source>
</reference>
<comment type="caution">
    <text evidence="2">The sequence shown here is derived from an EMBL/GenBank/DDBJ whole genome shotgun (WGS) entry which is preliminary data.</text>
</comment>
<name>A0AAN7S7L6_MYCAM</name>
<proteinExistence type="predicted"/>
<protein>
    <recommendedName>
        <fullName evidence="1">Reverse transcriptase domain-containing protein</fullName>
    </recommendedName>
</protein>
<sequence>MNMIKRFKHLTSFYDSVTQVHVAHVVEPVYHRRGLQGVAAVEHRAGMWVHEQQSRPGEVPSDWRKGNIAPIFKKGRKEDPRNYQPVSLTSVPGKIMEQILLEAVLRHTEDREVIQHSQHGFTKGTSCLTNLVAFYDRVTTSVDKGRAMDVIYLDFCKAFDMRYGFDGWTVDWIRNWMDGCIQRVVVNSSMSGWRSVMSRVPQRSILGPVLFNIFINDIDSGIGCTLSKFADNTKLSGAVDTPEG</sequence>
<dbReference type="InterPro" id="IPR000477">
    <property type="entry name" value="RT_dom"/>
</dbReference>
<dbReference type="AlphaFoldDB" id="A0AAN7S7L6"/>
<dbReference type="EMBL" id="JAUNZN010000001">
    <property type="protein sequence ID" value="KAK4830822.1"/>
    <property type="molecule type" value="Genomic_DNA"/>
</dbReference>
<accession>A0AAN7S7L6</accession>
<organism evidence="2 3">
    <name type="scientific">Mycteria americana</name>
    <name type="common">Wood stork</name>
    <dbReference type="NCBI Taxonomy" id="33587"/>
    <lineage>
        <taxon>Eukaryota</taxon>
        <taxon>Metazoa</taxon>
        <taxon>Chordata</taxon>
        <taxon>Craniata</taxon>
        <taxon>Vertebrata</taxon>
        <taxon>Euteleostomi</taxon>
        <taxon>Archelosauria</taxon>
        <taxon>Archosauria</taxon>
        <taxon>Dinosauria</taxon>
        <taxon>Saurischia</taxon>
        <taxon>Theropoda</taxon>
        <taxon>Coelurosauria</taxon>
        <taxon>Aves</taxon>
        <taxon>Neognathae</taxon>
        <taxon>Neoaves</taxon>
        <taxon>Aequornithes</taxon>
        <taxon>Ciconiiformes</taxon>
        <taxon>Ciconiidae</taxon>
        <taxon>Mycteria</taxon>
    </lineage>
</organism>
<dbReference type="Pfam" id="PF00078">
    <property type="entry name" value="RVT_1"/>
    <property type="match status" value="1"/>
</dbReference>
<feature type="domain" description="Reverse transcriptase" evidence="1">
    <location>
        <begin position="76"/>
        <end position="233"/>
    </location>
</feature>
<evidence type="ECO:0000313" key="3">
    <source>
        <dbReference type="Proteomes" id="UP001333110"/>
    </source>
</evidence>
<evidence type="ECO:0000313" key="2">
    <source>
        <dbReference type="EMBL" id="KAK4830822.1"/>
    </source>
</evidence>
<dbReference type="CDD" id="cd01650">
    <property type="entry name" value="RT_nLTR_like"/>
    <property type="match status" value="1"/>
</dbReference>
<evidence type="ECO:0000259" key="1">
    <source>
        <dbReference type="Pfam" id="PF00078"/>
    </source>
</evidence>